<dbReference type="GO" id="GO:0030245">
    <property type="term" value="P:cellulose catabolic process"/>
    <property type="evidence" value="ECO:0007669"/>
    <property type="project" value="InterPro"/>
</dbReference>
<dbReference type="InterPro" id="IPR008979">
    <property type="entry name" value="Galactose-bd-like_sf"/>
</dbReference>
<name>A0A5P9QEQ4_9MICO</name>
<proteinExistence type="inferred from homology"/>
<evidence type="ECO:0000256" key="5">
    <source>
        <dbReference type="SAM" id="MobiDB-lite"/>
    </source>
</evidence>
<feature type="active site" description="Proton donor" evidence="4">
    <location>
        <position position="494"/>
    </location>
</feature>
<dbReference type="Gene3D" id="2.60.40.2700">
    <property type="match status" value="1"/>
</dbReference>
<feature type="active site" description="Nucleophile" evidence="4">
    <location>
        <position position="624"/>
    </location>
</feature>
<dbReference type="Pfam" id="PF03425">
    <property type="entry name" value="CBM_11"/>
    <property type="match status" value="1"/>
</dbReference>
<dbReference type="AlphaFoldDB" id="A0A5P9QEQ4"/>
<sequence>MRRTTFFPPGSRRRARVGALASLVTIGALAASTLGGTAASARPTTDTDTPSSTSTSGPYTRALEDAEGYADDAALTAAYTRNTNGGATALHLVDGLHEGSAHALRLDYTYASGYAGVSRPLADGYWPGLESIDLWVQDLTPGQDVLLQLNDGASYEAHLSKVAGFDPTTTAPQHLTIPVADFAPKSGSGTLDLKGVTSFAVYANKVGATTAGTVVLDDIDLVFDQEPVVPTVTFPHRRVTADKVSNLITLLNDTAAKPAGSTIVQATWTSSDRKILADADRLAPKGEFQANGRTRVHLTSLTLFSDGTTFTVKPDATLDVTVRRLPAPVGVVDYLKSLTGKGMLSAMHHDQSYADPAAADVLHQRVAREFGVYPALYSADFLTGRTVPYRQNMIDEVKRQWANGNLVQIMFHVSPPQYTVEQEAQGDWGGDSGPETMASPNRIYSFLYQDQFDQLLTDGTPLNENWKKRMDEYARYLQQLEDAGVTVMLRPFHEMNQHVFWWGGRPDDPSTPQVEGSPALYRMFHDYLVKTKGLTNIVWVWDVQDLPDDFGFADGDAKFDRYEGVPGGLAEYDANDWRSFDPGKDYYDVLAVDYYDLDKYQQKYYDQAKSIAAEDGGKPMIIGETFYLPTAAQEKAAPDYTLAMPWGARTWNAENTGPEGMADFYSRSIGASGTPRFATLDTTLRPTTQPTVRGTPRLAGRLTVDPGRWSLDDTTFTYQWRVGDRDVPGATGATYVPRLRDLGKRVSVVVTAHRPGAADGTATTAPTRPVTLFGLPGRR</sequence>
<evidence type="ECO:0000256" key="3">
    <source>
        <dbReference type="ARBA" id="ARBA00023295"/>
    </source>
</evidence>
<comment type="similarity">
    <text evidence="1 4">Belongs to the glycosyl hydrolase 26 family.</text>
</comment>
<dbReference type="SUPFAM" id="SSF49785">
    <property type="entry name" value="Galactose-binding domain-like"/>
    <property type="match status" value="1"/>
</dbReference>
<keyword evidence="9" id="KW-1185">Reference proteome</keyword>
<feature type="signal peptide" evidence="6">
    <location>
        <begin position="1"/>
        <end position="30"/>
    </location>
</feature>
<dbReference type="EMBL" id="CP045529">
    <property type="protein sequence ID" value="QFU99951.1"/>
    <property type="molecule type" value="Genomic_DNA"/>
</dbReference>
<dbReference type="Proteomes" id="UP000326702">
    <property type="component" value="Chromosome"/>
</dbReference>
<dbReference type="PROSITE" id="PS51764">
    <property type="entry name" value="GH26"/>
    <property type="match status" value="1"/>
</dbReference>
<evidence type="ECO:0000313" key="9">
    <source>
        <dbReference type="Proteomes" id="UP000326702"/>
    </source>
</evidence>
<dbReference type="InterPro" id="IPR022790">
    <property type="entry name" value="GH26_dom"/>
</dbReference>
<dbReference type="GO" id="GO:0006080">
    <property type="term" value="P:substituted mannan metabolic process"/>
    <property type="evidence" value="ECO:0007669"/>
    <property type="project" value="InterPro"/>
</dbReference>
<dbReference type="RefSeq" id="WP_194174271.1">
    <property type="nucleotide sequence ID" value="NZ_BAABIH010000010.1"/>
</dbReference>
<feature type="chain" id="PRO_5024849641" evidence="6">
    <location>
        <begin position="31"/>
        <end position="779"/>
    </location>
</feature>
<feature type="region of interest" description="Disordered" evidence="5">
    <location>
        <begin position="37"/>
        <end position="60"/>
    </location>
</feature>
<evidence type="ECO:0000256" key="1">
    <source>
        <dbReference type="ARBA" id="ARBA00007754"/>
    </source>
</evidence>
<dbReference type="PANTHER" id="PTHR40079">
    <property type="entry name" value="MANNAN ENDO-1,4-BETA-MANNOSIDASE E-RELATED"/>
    <property type="match status" value="1"/>
</dbReference>
<evidence type="ECO:0000256" key="2">
    <source>
        <dbReference type="ARBA" id="ARBA00022801"/>
    </source>
</evidence>
<dbReference type="GO" id="GO:0008810">
    <property type="term" value="F:cellulase activity"/>
    <property type="evidence" value="ECO:0007669"/>
    <property type="project" value="InterPro"/>
</dbReference>
<organism evidence="8 9">
    <name type="scientific">Luteimicrobium xylanilyticum</name>
    <dbReference type="NCBI Taxonomy" id="1133546"/>
    <lineage>
        <taxon>Bacteria</taxon>
        <taxon>Bacillati</taxon>
        <taxon>Actinomycetota</taxon>
        <taxon>Actinomycetes</taxon>
        <taxon>Micrococcales</taxon>
        <taxon>Luteimicrobium</taxon>
    </lineage>
</organism>
<dbReference type="EC" id="3.2.1.78" evidence="8"/>
<dbReference type="SUPFAM" id="SSF51445">
    <property type="entry name" value="(Trans)glycosidases"/>
    <property type="match status" value="1"/>
</dbReference>
<gene>
    <name evidence="8" type="ORF">KDY119_03487</name>
</gene>
<dbReference type="PANTHER" id="PTHR40079:SF4">
    <property type="entry name" value="GH26 DOMAIN-CONTAINING PROTEIN-RELATED"/>
    <property type="match status" value="1"/>
</dbReference>
<keyword evidence="2 4" id="KW-0378">Hydrolase</keyword>
<evidence type="ECO:0000313" key="8">
    <source>
        <dbReference type="EMBL" id="QFU99951.1"/>
    </source>
</evidence>
<feature type="domain" description="GH26" evidence="7">
    <location>
        <begin position="326"/>
        <end position="681"/>
    </location>
</feature>
<dbReference type="Gene3D" id="3.20.20.80">
    <property type="entry name" value="Glycosidases"/>
    <property type="match status" value="1"/>
</dbReference>
<dbReference type="InterPro" id="IPR017853">
    <property type="entry name" value="GH"/>
</dbReference>
<feature type="compositionally biased region" description="Low complexity" evidence="5">
    <location>
        <begin position="37"/>
        <end position="56"/>
    </location>
</feature>
<dbReference type="KEGG" id="lxl:KDY119_03487"/>
<keyword evidence="6" id="KW-0732">Signal</keyword>
<accession>A0A5P9QEQ4</accession>
<evidence type="ECO:0000256" key="6">
    <source>
        <dbReference type="SAM" id="SignalP"/>
    </source>
</evidence>
<protein>
    <submittedName>
        <fullName evidence="8">Mannan endo-1,4-beta-mannosidase</fullName>
        <ecNumber evidence="8">3.2.1.78</ecNumber>
    </submittedName>
</protein>
<evidence type="ECO:0000256" key="4">
    <source>
        <dbReference type="PROSITE-ProRule" id="PRU01100"/>
    </source>
</evidence>
<reference evidence="8 9" key="1">
    <citation type="submission" date="2019-10" db="EMBL/GenBank/DDBJ databases">
        <title>Genome sequence of Luteimicrobium xylanilyticum HY-24.</title>
        <authorList>
            <person name="Kim D.Y."/>
            <person name="Park H.-Y."/>
        </authorList>
    </citation>
    <scope>NUCLEOTIDE SEQUENCE [LARGE SCALE GENOMIC DNA]</scope>
    <source>
        <strain evidence="8 9">HY-24</strain>
    </source>
</reference>
<evidence type="ECO:0000259" key="7">
    <source>
        <dbReference type="PROSITE" id="PS51764"/>
    </source>
</evidence>
<dbReference type="Gene3D" id="2.60.120.430">
    <property type="entry name" value="Galactose-binding lectin"/>
    <property type="match status" value="1"/>
</dbReference>
<dbReference type="InterPro" id="IPR000805">
    <property type="entry name" value="Glyco_hydro_26"/>
</dbReference>
<dbReference type="GO" id="GO:0016985">
    <property type="term" value="F:mannan endo-1,4-beta-mannosidase activity"/>
    <property type="evidence" value="ECO:0007669"/>
    <property type="project" value="UniProtKB-EC"/>
</dbReference>
<dbReference type="Pfam" id="PF02156">
    <property type="entry name" value="Glyco_hydro_26"/>
    <property type="match status" value="1"/>
</dbReference>
<dbReference type="InterPro" id="IPR005087">
    <property type="entry name" value="CBM11"/>
</dbReference>
<keyword evidence="3 4" id="KW-0326">Glycosidase</keyword>